<reference evidence="3" key="1">
    <citation type="submission" date="2013-11" db="EMBL/GenBank/DDBJ databases">
        <title>Genome sequence of the fusiform rust pathogen reveals effectors for host alternation and coevolution with pine.</title>
        <authorList>
            <consortium name="DOE Joint Genome Institute"/>
            <person name="Smith K."/>
            <person name="Pendleton A."/>
            <person name="Kubisiak T."/>
            <person name="Anderson C."/>
            <person name="Salamov A."/>
            <person name="Aerts A."/>
            <person name="Riley R."/>
            <person name="Clum A."/>
            <person name="Lindquist E."/>
            <person name="Ence D."/>
            <person name="Campbell M."/>
            <person name="Kronenberg Z."/>
            <person name="Feau N."/>
            <person name="Dhillon B."/>
            <person name="Hamelin R."/>
            <person name="Burleigh J."/>
            <person name="Smith J."/>
            <person name="Yandell M."/>
            <person name="Nelson C."/>
            <person name="Grigoriev I."/>
            <person name="Davis J."/>
        </authorList>
    </citation>
    <scope>NUCLEOTIDE SEQUENCE</scope>
    <source>
        <strain evidence="3">G11</strain>
    </source>
</reference>
<proteinExistence type="predicted"/>
<dbReference type="EMBL" id="MU167223">
    <property type="protein sequence ID" value="KAG0149964.1"/>
    <property type="molecule type" value="Genomic_DNA"/>
</dbReference>
<sequence>MPFDKMKTKMQIRLRFAMEKLRPLKSSLGFSNLLKAEVSGLRVMSPVPQSSLPVLTLPTSLSQRIALSQLFEGLMLDAFMNQQPRRLEEPEPSTSHPDTENILALHRMLGQGYLGSPIALRSKRINQNPPESDSPPPTSSCPRSSQEEEEGTENINYSTPGPFTPEWVANSTGKSSSDYSSCPITPGAEEFLSEHELVIETPTRATQAVSPSSSAWETPKPSSRLDSRMIWVTPSDPTTPPVKLAVSPAKLFLRRKGPRPNAHPLTSRMLQSVVTDPDFSAS</sequence>
<feature type="region of interest" description="Disordered" evidence="1">
    <location>
        <begin position="204"/>
        <end position="223"/>
    </location>
</feature>
<organism evidence="3 4">
    <name type="scientific">Cronartium quercuum f. sp. fusiforme G11</name>
    <dbReference type="NCBI Taxonomy" id="708437"/>
    <lineage>
        <taxon>Eukaryota</taxon>
        <taxon>Fungi</taxon>
        <taxon>Dikarya</taxon>
        <taxon>Basidiomycota</taxon>
        <taxon>Pucciniomycotina</taxon>
        <taxon>Pucciniomycetes</taxon>
        <taxon>Pucciniales</taxon>
        <taxon>Coleosporiaceae</taxon>
        <taxon>Cronartium</taxon>
    </lineage>
</organism>
<dbReference type="EMBL" id="MU167223">
    <property type="protein sequence ID" value="KAG0149958.1"/>
    <property type="molecule type" value="Genomic_DNA"/>
</dbReference>
<feature type="region of interest" description="Disordered" evidence="1">
    <location>
        <begin position="124"/>
        <end position="186"/>
    </location>
</feature>
<evidence type="ECO:0000313" key="3">
    <source>
        <dbReference type="EMBL" id="KAG0149964.1"/>
    </source>
</evidence>
<dbReference type="Proteomes" id="UP000886653">
    <property type="component" value="Unassembled WGS sequence"/>
</dbReference>
<evidence type="ECO:0000256" key="1">
    <source>
        <dbReference type="SAM" id="MobiDB-lite"/>
    </source>
</evidence>
<protein>
    <submittedName>
        <fullName evidence="3">Uncharacterized protein</fullName>
    </submittedName>
</protein>
<dbReference type="AlphaFoldDB" id="A0A9P6TFI0"/>
<comment type="caution">
    <text evidence="3">The sequence shown here is derived from an EMBL/GenBank/DDBJ whole genome shotgun (WGS) entry which is preliminary data.</text>
</comment>
<keyword evidence="4" id="KW-1185">Reference proteome</keyword>
<accession>A0A9P6TFI0</accession>
<gene>
    <name evidence="2" type="ORF">CROQUDRAFT_261835</name>
    <name evidence="3" type="ORF">CROQUDRAFT_88512</name>
</gene>
<name>A0A9P6TFI0_9BASI</name>
<evidence type="ECO:0000313" key="4">
    <source>
        <dbReference type="Proteomes" id="UP000886653"/>
    </source>
</evidence>
<evidence type="ECO:0000313" key="2">
    <source>
        <dbReference type="EMBL" id="KAG0149958.1"/>
    </source>
</evidence>
<dbReference type="OrthoDB" id="2506261at2759"/>
<feature type="compositionally biased region" description="Polar residues" evidence="1">
    <location>
        <begin position="204"/>
        <end position="216"/>
    </location>
</feature>
<feature type="compositionally biased region" description="Polar residues" evidence="1">
    <location>
        <begin position="169"/>
        <end position="183"/>
    </location>
</feature>